<dbReference type="EMBL" id="MLYV02000502">
    <property type="protein sequence ID" value="PSR88889.1"/>
    <property type="molecule type" value="Genomic_DNA"/>
</dbReference>
<keyword evidence="2" id="KW-0521">NADP</keyword>
<dbReference type="Gene3D" id="3.40.50.720">
    <property type="entry name" value="NAD(P)-binding Rossmann-like Domain"/>
    <property type="match status" value="1"/>
</dbReference>
<sequence length="388" mass="41944">MNSIDHGDISRHTGTHSSPEVPVQRAPILTNHPSRSITLPSPEFFGSIASGAHYAGALSPTHVEHSTSHLPHKRAPSLGADDPIVHETYRGVLEDVKELFCARPSLEIFQRRWRKDAVFEDPLSTAPTPTLFAHEFSLADRVALVSGANRGLGLEMALALVEAGARAVYCIDLPKEPSEEWQKVREYAAKVSGKEGQGRLEYISGSVTDQDGMWKIGESIGNKEGRLDVCVAAAGILKSHTDCLTYPAAQFRQVLDVNTNGVLFTAQAAGQQMARFGNGGSIILIGSMSGSITNKDHAWVSYNSSKSAVLQMARSMACELGPQRIRVNSLSPGHIYTNMTAAYLDSQAHLLEKWASLNPLGRIGRPDELRGVVTWLASDASTFCTGSE</sequence>
<dbReference type="FunFam" id="3.40.50.720:FF:000084">
    <property type="entry name" value="Short-chain dehydrogenase reductase"/>
    <property type="match status" value="1"/>
</dbReference>
<dbReference type="AlphaFoldDB" id="A0A2R6PC71"/>
<feature type="region of interest" description="Disordered" evidence="4">
    <location>
        <begin position="60"/>
        <end position="81"/>
    </location>
</feature>
<dbReference type="OrthoDB" id="1669814at2759"/>
<evidence type="ECO:0000256" key="4">
    <source>
        <dbReference type="SAM" id="MobiDB-lite"/>
    </source>
</evidence>
<dbReference type="PANTHER" id="PTHR43008:SF4">
    <property type="entry name" value="CHAIN DEHYDROGENASE, PUTATIVE (AFU_ORTHOLOGUE AFUA_4G08710)-RELATED"/>
    <property type="match status" value="1"/>
</dbReference>
<dbReference type="PRINTS" id="PR00080">
    <property type="entry name" value="SDRFAMILY"/>
</dbReference>
<dbReference type="SUPFAM" id="SSF51735">
    <property type="entry name" value="NAD(P)-binding Rossmann-fold domains"/>
    <property type="match status" value="1"/>
</dbReference>
<keyword evidence="3" id="KW-0560">Oxidoreductase</keyword>
<dbReference type="InterPro" id="IPR020904">
    <property type="entry name" value="Sc_DH/Rdtase_CS"/>
</dbReference>
<evidence type="ECO:0000313" key="6">
    <source>
        <dbReference type="Proteomes" id="UP000186601"/>
    </source>
</evidence>
<evidence type="ECO:0008006" key="7">
    <source>
        <dbReference type="Google" id="ProtNLM"/>
    </source>
</evidence>
<feature type="region of interest" description="Disordered" evidence="4">
    <location>
        <begin position="1"/>
        <end position="25"/>
    </location>
</feature>
<dbReference type="GO" id="GO:0016616">
    <property type="term" value="F:oxidoreductase activity, acting on the CH-OH group of donors, NAD or NADP as acceptor"/>
    <property type="evidence" value="ECO:0007669"/>
    <property type="project" value="UniProtKB-ARBA"/>
</dbReference>
<dbReference type="PANTHER" id="PTHR43008">
    <property type="entry name" value="BENZIL REDUCTASE"/>
    <property type="match status" value="1"/>
</dbReference>
<dbReference type="GO" id="GO:0050664">
    <property type="term" value="F:oxidoreductase activity, acting on NAD(P)H, oxygen as acceptor"/>
    <property type="evidence" value="ECO:0007669"/>
    <property type="project" value="TreeGrafter"/>
</dbReference>
<keyword evidence="6" id="KW-1185">Reference proteome</keyword>
<name>A0A2R6PC71_9APHY</name>
<comment type="similarity">
    <text evidence="1">Belongs to the short-chain dehydrogenases/reductases (SDR) family.</text>
</comment>
<proteinExistence type="inferred from homology"/>
<dbReference type="Pfam" id="PF13561">
    <property type="entry name" value="adh_short_C2"/>
    <property type="match status" value="1"/>
</dbReference>
<gene>
    <name evidence="5" type="ORF">PHLCEN_2v5038</name>
</gene>
<dbReference type="PRINTS" id="PR00081">
    <property type="entry name" value="GDHRDH"/>
</dbReference>
<dbReference type="STRING" id="98765.A0A2R6PC71"/>
<evidence type="ECO:0000313" key="5">
    <source>
        <dbReference type="EMBL" id="PSR88889.1"/>
    </source>
</evidence>
<feature type="compositionally biased region" description="Basic and acidic residues" evidence="4">
    <location>
        <begin position="1"/>
        <end position="11"/>
    </location>
</feature>
<evidence type="ECO:0000256" key="1">
    <source>
        <dbReference type="ARBA" id="ARBA00006484"/>
    </source>
</evidence>
<evidence type="ECO:0000256" key="2">
    <source>
        <dbReference type="ARBA" id="ARBA00022857"/>
    </source>
</evidence>
<reference evidence="5 6" key="1">
    <citation type="submission" date="2018-02" db="EMBL/GenBank/DDBJ databases">
        <title>Genome sequence of the basidiomycete white-rot fungus Phlebia centrifuga.</title>
        <authorList>
            <person name="Granchi Z."/>
            <person name="Peng M."/>
            <person name="de Vries R.P."/>
            <person name="Hilden K."/>
            <person name="Makela M.R."/>
            <person name="Grigoriev I."/>
            <person name="Riley R."/>
        </authorList>
    </citation>
    <scope>NUCLEOTIDE SEQUENCE [LARGE SCALE GENOMIC DNA]</scope>
    <source>
        <strain evidence="5 6">FBCC195</strain>
    </source>
</reference>
<organism evidence="5 6">
    <name type="scientific">Hermanssonia centrifuga</name>
    <dbReference type="NCBI Taxonomy" id="98765"/>
    <lineage>
        <taxon>Eukaryota</taxon>
        <taxon>Fungi</taxon>
        <taxon>Dikarya</taxon>
        <taxon>Basidiomycota</taxon>
        <taxon>Agaricomycotina</taxon>
        <taxon>Agaricomycetes</taxon>
        <taxon>Polyporales</taxon>
        <taxon>Meruliaceae</taxon>
        <taxon>Hermanssonia</taxon>
    </lineage>
</organism>
<evidence type="ECO:0000256" key="3">
    <source>
        <dbReference type="ARBA" id="ARBA00023002"/>
    </source>
</evidence>
<dbReference type="InterPro" id="IPR002347">
    <property type="entry name" value="SDR_fam"/>
</dbReference>
<dbReference type="PROSITE" id="PS00061">
    <property type="entry name" value="ADH_SHORT"/>
    <property type="match status" value="1"/>
</dbReference>
<dbReference type="Proteomes" id="UP000186601">
    <property type="component" value="Unassembled WGS sequence"/>
</dbReference>
<dbReference type="InterPro" id="IPR036291">
    <property type="entry name" value="NAD(P)-bd_dom_sf"/>
</dbReference>
<comment type="caution">
    <text evidence="5">The sequence shown here is derived from an EMBL/GenBank/DDBJ whole genome shotgun (WGS) entry which is preliminary data.</text>
</comment>
<protein>
    <recommendedName>
        <fullName evidence="7">Sorbose reductase sou1</fullName>
    </recommendedName>
</protein>
<accession>A0A2R6PC71</accession>